<dbReference type="CDD" id="cd06278">
    <property type="entry name" value="PBP1_LacI-like"/>
    <property type="match status" value="1"/>
</dbReference>
<dbReference type="PROSITE" id="PS50932">
    <property type="entry name" value="HTH_LACI_2"/>
    <property type="match status" value="1"/>
</dbReference>
<sequence>MVSKRYPTSIEVARLAGVSQSAVSRTFTPGASVSARTRDKVLAAADSLGFRPSLIPKIMLTDRSGLVALVVGGLENAFYARVVQILAARLREAGNQVLLVPVDSDYTLDAVAARLAQYRVDAIVSALAVLSRDAAETLSASRIPVVSFNTPVTAARVGSVGSDNALGGWQAAALLHARGIRHPAFVAGPADSPASTERLTGFRDGLRAAGLPEPRVAGSAYTYDGGAEAATQLCTEGAVDGIFCANDLCALGTIDALRRAGRRIPDDVRVIGYDDTPAASWGGYDLTSFDQDVPALVEAALAMIDRMAAEDAGAGERELIPPRLTERGSTRS</sequence>
<dbReference type="InterPro" id="IPR010982">
    <property type="entry name" value="Lambda_DNA-bd_dom_sf"/>
</dbReference>
<gene>
    <name evidence="7" type="ORF">SAMN05192568_1008106</name>
</gene>
<evidence type="ECO:0000256" key="5">
    <source>
        <dbReference type="SAM" id="MobiDB-lite"/>
    </source>
</evidence>
<evidence type="ECO:0000256" key="1">
    <source>
        <dbReference type="ARBA" id="ARBA00022491"/>
    </source>
</evidence>
<dbReference type="GO" id="GO:0003700">
    <property type="term" value="F:DNA-binding transcription factor activity"/>
    <property type="evidence" value="ECO:0007669"/>
    <property type="project" value="TreeGrafter"/>
</dbReference>
<dbReference type="Pfam" id="PF13377">
    <property type="entry name" value="Peripla_BP_3"/>
    <property type="match status" value="1"/>
</dbReference>
<evidence type="ECO:0000256" key="3">
    <source>
        <dbReference type="ARBA" id="ARBA00023125"/>
    </source>
</evidence>
<keyword evidence="4" id="KW-0804">Transcription</keyword>
<name>A0A1I4JKA4_9HYPH</name>
<evidence type="ECO:0000313" key="7">
    <source>
        <dbReference type="EMBL" id="SFL66999.1"/>
    </source>
</evidence>
<evidence type="ECO:0000256" key="4">
    <source>
        <dbReference type="ARBA" id="ARBA00023163"/>
    </source>
</evidence>
<dbReference type="SUPFAM" id="SSF47413">
    <property type="entry name" value="lambda repressor-like DNA-binding domains"/>
    <property type="match status" value="1"/>
</dbReference>
<dbReference type="InterPro" id="IPR000843">
    <property type="entry name" value="HTH_LacI"/>
</dbReference>
<accession>A0A1I4JKA4</accession>
<proteinExistence type="predicted"/>
<keyword evidence="8" id="KW-1185">Reference proteome</keyword>
<dbReference type="SMART" id="SM00354">
    <property type="entry name" value="HTH_LACI"/>
    <property type="match status" value="1"/>
</dbReference>
<dbReference type="InterPro" id="IPR028082">
    <property type="entry name" value="Peripla_BP_I"/>
</dbReference>
<feature type="compositionally biased region" description="Basic and acidic residues" evidence="5">
    <location>
        <begin position="314"/>
        <end position="332"/>
    </location>
</feature>
<evidence type="ECO:0000259" key="6">
    <source>
        <dbReference type="PROSITE" id="PS50932"/>
    </source>
</evidence>
<dbReference type="Gene3D" id="3.40.50.2300">
    <property type="match status" value="2"/>
</dbReference>
<feature type="domain" description="HTH lacI-type" evidence="6">
    <location>
        <begin position="7"/>
        <end position="61"/>
    </location>
</feature>
<keyword evidence="3" id="KW-0238">DNA-binding</keyword>
<keyword evidence="2" id="KW-0805">Transcription regulation</keyword>
<dbReference type="SUPFAM" id="SSF53822">
    <property type="entry name" value="Periplasmic binding protein-like I"/>
    <property type="match status" value="1"/>
</dbReference>
<evidence type="ECO:0000313" key="8">
    <source>
        <dbReference type="Proteomes" id="UP000199048"/>
    </source>
</evidence>
<reference evidence="8" key="1">
    <citation type="submission" date="2016-10" db="EMBL/GenBank/DDBJ databases">
        <authorList>
            <person name="Varghese N."/>
            <person name="Submissions S."/>
        </authorList>
    </citation>
    <scope>NUCLEOTIDE SEQUENCE [LARGE SCALE GENOMIC DNA]</scope>
    <source>
        <strain evidence="8">BL36</strain>
    </source>
</reference>
<organism evidence="7 8">
    <name type="scientific">Methylobacterium pseudosasicola</name>
    <dbReference type="NCBI Taxonomy" id="582667"/>
    <lineage>
        <taxon>Bacteria</taxon>
        <taxon>Pseudomonadati</taxon>
        <taxon>Pseudomonadota</taxon>
        <taxon>Alphaproteobacteria</taxon>
        <taxon>Hyphomicrobiales</taxon>
        <taxon>Methylobacteriaceae</taxon>
        <taxon>Methylobacterium</taxon>
    </lineage>
</organism>
<feature type="region of interest" description="Disordered" evidence="5">
    <location>
        <begin position="312"/>
        <end position="332"/>
    </location>
</feature>
<dbReference type="Gene3D" id="1.10.260.40">
    <property type="entry name" value="lambda repressor-like DNA-binding domains"/>
    <property type="match status" value="1"/>
</dbReference>
<evidence type="ECO:0000256" key="2">
    <source>
        <dbReference type="ARBA" id="ARBA00023015"/>
    </source>
</evidence>
<dbReference type="STRING" id="582667.SAMN05192568_1008106"/>
<dbReference type="AlphaFoldDB" id="A0A1I4JKA4"/>
<dbReference type="PANTHER" id="PTHR30146:SF95">
    <property type="entry name" value="RIBOSE OPERON REPRESSOR"/>
    <property type="match status" value="1"/>
</dbReference>
<dbReference type="Proteomes" id="UP000199048">
    <property type="component" value="Unassembled WGS sequence"/>
</dbReference>
<keyword evidence="1" id="KW-0678">Repressor</keyword>
<dbReference type="OrthoDB" id="8433438at2"/>
<protein>
    <submittedName>
        <fullName evidence="7">Transcriptional regulator, LacI family</fullName>
    </submittedName>
</protein>
<dbReference type="PANTHER" id="PTHR30146">
    <property type="entry name" value="LACI-RELATED TRANSCRIPTIONAL REPRESSOR"/>
    <property type="match status" value="1"/>
</dbReference>
<dbReference type="EMBL" id="FOTK01000008">
    <property type="protein sequence ID" value="SFL66999.1"/>
    <property type="molecule type" value="Genomic_DNA"/>
</dbReference>
<dbReference type="GO" id="GO:0000976">
    <property type="term" value="F:transcription cis-regulatory region binding"/>
    <property type="evidence" value="ECO:0007669"/>
    <property type="project" value="TreeGrafter"/>
</dbReference>
<dbReference type="Pfam" id="PF00356">
    <property type="entry name" value="LacI"/>
    <property type="match status" value="1"/>
</dbReference>
<dbReference type="InterPro" id="IPR046335">
    <property type="entry name" value="LacI/GalR-like_sensor"/>
</dbReference>
<dbReference type="CDD" id="cd01392">
    <property type="entry name" value="HTH_LacI"/>
    <property type="match status" value="1"/>
</dbReference>